<dbReference type="PANTHER" id="PTHR16305">
    <property type="entry name" value="TESTICULAR SOLUBLE ADENYLYL CYCLASE"/>
    <property type="match status" value="1"/>
</dbReference>
<dbReference type="InterPro" id="IPR041664">
    <property type="entry name" value="AAA_16"/>
</dbReference>
<dbReference type="SUPFAM" id="SSF52540">
    <property type="entry name" value="P-loop containing nucleoside triphosphate hydrolases"/>
    <property type="match status" value="1"/>
</dbReference>
<evidence type="ECO:0000256" key="2">
    <source>
        <dbReference type="ARBA" id="ARBA00022840"/>
    </source>
</evidence>
<dbReference type="SUPFAM" id="SSF46894">
    <property type="entry name" value="C-terminal effector domain of the bipartite response regulators"/>
    <property type="match status" value="1"/>
</dbReference>
<evidence type="ECO:0000313" key="5">
    <source>
        <dbReference type="EMBL" id="GAA0942055.1"/>
    </source>
</evidence>
<proteinExistence type="predicted"/>
<name>A0ABN1QFM2_9ACTN</name>
<dbReference type="PRINTS" id="PR00038">
    <property type="entry name" value="HTHLUXR"/>
</dbReference>
<keyword evidence="2" id="KW-0067">ATP-binding</keyword>
<evidence type="ECO:0000256" key="3">
    <source>
        <dbReference type="SAM" id="MobiDB-lite"/>
    </source>
</evidence>
<dbReference type="SUPFAM" id="SSF48452">
    <property type="entry name" value="TPR-like"/>
    <property type="match status" value="1"/>
</dbReference>
<dbReference type="Proteomes" id="UP001500542">
    <property type="component" value="Unassembled WGS sequence"/>
</dbReference>
<protein>
    <submittedName>
        <fullName evidence="5">Helix-turn-helix transcriptional regulator</fullName>
    </submittedName>
</protein>
<dbReference type="Gene3D" id="3.40.50.300">
    <property type="entry name" value="P-loop containing nucleotide triphosphate hydrolases"/>
    <property type="match status" value="1"/>
</dbReference>
<comment type="caution">
    <text evidence="5">The sequence shown here is derived from an EMBL/GenBank/DDBJ whole genome shotgun (WGS) entry which is preliminary data.</text>
</comment>
<dbReference type="EMBL" id="BAAAHK010000007">
    <property type="protein sequence ID" value="GAA0942055.1"/>
    <property type="molecule type" value="Genomic_DNA"/>
</dbReference>
<dbReference type="InterPro" id="IPR000792">
    <property type="entry name" value="Tscrpt_reg_LuxR_C"/>
</dbReference>
<gene>
    <name evidence="5" type="ORF">GCM10009554_34240</name>
</gene>
<evidence type="ECO:0000313" key="6">
    <source>
        <dbReference type="Proteomes" id="UP001500542"/>
    </source>
</evidence>
<evidence type="ECO:0000256" key="1">
    <source>
        <dbReference type="ARBA" id="ARBA00022741"/>
    </source>
</evidence>
<dbReference type="InterPro" id="IPR016032">
    <property type="entry name" value="Sig_transdc_resp-reg_C-effctor"/>
</dbReference>
<dbReference type="Pfam" id="PF13191">
    <property type="entry name" value="AAA_16"/>
    <property type="match status" value="1"/>
</dbReference>
<feature type="region of interest" description="Disordered" evidence="3">
    <location>
        <begin position="841"/>
        <end position="860"/>
    </location>
</feature>
<dbReference type="PROSITE" id="PS50043">
    <property type="entry name" value="HTH_LUXR_2"/>
    <property type="match status" value="1"/>
</dbReference>
<dbReference type="InterPro" id="IPR027417">
    <property type="entry name" value="P-loop_NTPase"/>
</dbReference>
<dbReference type="Gene3D" id="1.10.10.10">
    <property type="entry name" value="Winged helix-like DNA-binding domain superfamily/Winged helix DNA-binding domain"/>
    <property type="match status" value="1"/>
</dbReference>
<dbReference type="PANTHER" id="PTHR16305:SF35">
    <property type="entry name" value="TRANSCRIPTIONAL ACTIVATOR DOMAIN"/>
    <property type="match status" value="1"/>
</dbReference>
<evidence type="ECO:0000259" key="4">
    <source>
        <dbReference type="PROSITE" id="PS50043"/>
    </source>
</evidence>
<organism evidence="5 6">
    <name type="scientific">Kribbella koreensis</name>
    <dbReference type="NCBI Taxonomy" id="57909"/>
    <lineage>
        <taxon>Bacteria</taxon>
        <taxon>Bacillati</taxon>
        <taxon>Actinomycetota</taxon>
        <taxon>Actinomycetes</taxon>
        <taxon>Propionibacteriales</taxon>
        <taxon>Kribbellaceae</taxon>
        <taxon>Kribbella</taxon>
    </lineage>
</organism>
<dbReference type="SMART" id="SM00421">
    <property type="entry name" value="HTH_LUXR"/>
    <property type="match status" value="1"/>
</dbReference>
<keyword evidence="6" id="KW-1185">Reference proteome</keyword>
<dbReference type="CDD" id="cd06170">
    <property type="entry name" value="LuxR_C_like"/>
    <property type="match status" value="1"/>
</dbReference>
<dbReference type="RefSeq" id="WP_343970331.1">
    <property type="nucleotide sequence ID" value="NZ_BAAAHK010000007.1"/>
</dbReference>
<reference evidence="5 6" key="1">
    <citation type="journal article" date="2019" name="Int. J. Syst. Evol. Microbiol.">
        <title>The Global Catalogue of Microorganisms (GCM) 10K type strain sequencing project: providing services to taxonomists for standard genome sequencing and annotation.</title>
        <authorList>
            <consortium name="The Broad Institute Genomics Platform"/>
            <consortium name="The Broad Institute Genome Sequencing Center for Infectious Disease"/>
            <person name="Wu L."/>
            <person name="Ma J."/>
        </authorList>
    </citation>
    <scope>NUCLEOTIDE SEQUENCE [LARGE SCALE GENOMIC DNA]</scope>
    <source>
        <strain evidence="5 6">JCM 10977</strain>
    </source>
</reference>
<dbReference type="Gene3D" id="1.25.40.10">
    <property type="entry name" value="Tetratricopeptide repeat domain"/>
    <property type="match status" value="1"/>
</dbReference>
<feature type="domain" description="HTH luxR-type" evidence="4">
    <location>
        <begin position="852"/>
        <end position="917"/>
    </location>
</feature>
<dbReference type="InterPro" id="IPR011990">
    <property type="entry name" value="TPR-like_helical_dom_sf"/>
</dbReference>
<dbReference type="InterPro" id="IPR036388">
    <property type="entry name" value="WH-like_DNA-bd_sf"/>
</dbReference>
<keyword evidence="1" id="KW-0547">Nucleotide-binding</keyword>
<dbReference type="Pfam" id="PF00196">
    <property type="entry name" value="GerE"/>
    <property type="match status" value="1"/>
</dbReference>
<sequence>MTGLLVGRETEAAVLRELIAGLPERSAAVVVRGEAGIGKTVLVRSVLDEYSASGLRILRGACAPMSGATAYSGLGATVTAALSRSADRTEFPSAAAARAWSIQTLTGVLDSDSAEGTILLVDDVHWADWSTLDFLAHLTRNLPDRRLLVVLTWRDETAHPDRSTWLGELLRTPSVVDLPLRRLTEQETAYQLLELQPDCTAETVATVYRRSAGNPYLSAELVRGDLAVPTSLRQLLLARLRRLSPASRLVVAATGTFARALDDDELLAAANGAADAVREACDSTLVIRDPATGSTARHPVIAEVAYDQLLSAERRELHARLAKHLAGRGQSDGTATEFAEIAEQYDRAGERDAAFNWALAAARAAEKECAFAEAGHWYSVALSLWQPSDLADDRTPQRLVLAERAASLLSGTGRHAEALALLESTITESDRGVGMLEALLMRGRLRSLVDDLAGAMVDVERALRLAPAGDDRKLGRVCVSRAEVLSLYSRSVEQAEAARAALQYATRAGDTRTVGQALRELGAVAADEDRLDQALEQTLAALQIARDLEEPEDLAMAAMTLTYVHGLRGDSGHAVETVDAIQAELRRLMVNEHWAEGILESNAVSELYVLGRWDEALARDDRGRPPSGPAFKDIDFARINLARGNLQKAVELLRGQELLAVDDQPMMKRDFAAVMTELRLLQQRPHEALAFALDAAEISGATVDELVSGHLLRIGLEAAVAAQSADGFDRLVKLLPRAVTGVEAAALSAVVEGERSRIRGTPDPTPWLTAAHEWASLGRPYWEAQARLRAAGALLAQRKQPGARQQATTELEAAHQIAEHLGAAPLLSQIQSLAKTARLHLGDSATERPTPTTAPDPQLTDRERQVLTLLTAGHTNREIGALLYMSPKTASVHVTHILEKLSVKTRVQAATKATHLGLTDPPPNPLDDGEI</sequence>
<accession>A0ABN1QFM2</accession>